<evidence type="ECO:0000256" key="3">
    <source>
        <dbReference type="ARBA" id="ARBA00022729"/>
    </source>
</evidence>
<keyword evidence="7" id="KW-0865">Zymogen</keyword>
<feature type="transmembrane region" description="Helical" evidence="11">
    <location>
        <begin position="644"/>
        <end position="666"/>
    </location>
</feature>
<dbReference type="GO" id="GO:0006508">
    <property type="term" value="P:proteolysis"/>
    <property type="evidence" value="ECO:0007669"/>
    <property type="project" value="UniProtKB-KW"/>
</dbReference>
<evidence type="ECO:0000259" key="13">
    <source>
        <dbReference type="PROSITE" id="PS51864"/>
    </source>
</evidence>
<feature type="binding site" evidence="10">
    <location>
        <position position="157"/>
    </location>
    <ligand>
        <name>Zn(2+)</name>
        <dbReference type="ChEBI" id="CHEBI:29105"/>
        <note>catalytic</note>
    </ligand>
</feature>
<feature type="binding site" evidence="10">
    <location>
        <position position="153"/>
    </location>
    <ligand>
        <name>Zn(2+)</name>
        <dbReference type="ChEBI" id="CHEBI:29105"/>
        <note>catalytic</note>
    </ligand>
</feature>
<name>A0AAV6PCH8_SOLSE</name>
<dbReference type="GO" id="GO:0016020">
    <property type="term" value="C:membrane"/>
    <property type="evidence" value="ECO:0007669"/>
    <property type="project" value="InterPro"/>
</dbReference>
<dbReference type="Pfam" id="PF00629">
    <property type="entry name" value="MAM"/>
    <property type="match status" value="1"/>
</dbReference>
<dbReference type="SMART" id="SM00235">
    <property type="entry name" value="ZnMc"/>
    <property type="match status" value="1"/>
</dbReference>
<comment type="caution">
    <text evidence="10">Lacks conserved residue(s) required for the propagation of feature annotation.</text>
</comment>
<feature type="domain" description="Peptidase M12A" evidence="13">
    <location>
        <begin position="64"/>
        <end position="257"/>
    </location>
</feature>
<reference evidence="14 15" key="1">
    <citation type="journal article" date="2021" name="Sci. Rep.">
        <title>Chromosome anchoring in Senegalese sole (Solea senegalensis) reveals sex-associated markers and genome rearrangements in flatfish.</title>
        <authorList>
            <person name="Guerrero-Cozar I."/>
            <person name="Gomez-Garrido J."/>
            <person name="Berbel C."/>
            <person name="Martinez-Blanch J.F."/>
            <person name="Alioto T."/>
            <person name="Claros M.G."/>
            <person name="Gagnaire P.A."/>
            <person name="Manchado M."/>
        </authorList>
    </citation>
    <scope>NUCLEOTIDE SEQUENCE [LARGE SCALE GENOMIC DNA]</scope>
    <source>
        <strain evidence="14">Sse05_10M</strain>
    </source>
</reference>
<evidence type="ECO:0000256" key="2">
    <source>
        <dbReference type="ARBA" id="ARBA00022723"/>
    </source>
</evidence>
<evidence type="ECO:0000256" key="11">
    <source>
        <dbReference type="SAM" id="Phobius"/>
    </source>
</evidence>
<evidence type="ECO:0000256" key="6">
    <source>
        <dbReference type="ARBA" id="ARBA00023049"/>
    </source>
</evidence>
<dbReference type="PROSITE" id="PS51864">
    <property type="entry name" value="ASTACIN"/>
    <property type="match status" value="1"/>
</dbReference>
<keyword evidence="6 10" id="KW-0482">Metalloprotease</keyword>
<dbReference type="Proteomes" id="UP000693946">
    <property type="component" value="Unassembled WGS sequence"/>
</dbReference>
<dbReference type="SMART" id="SM00137">
    <property type="entry name" value="MAM"/>
    <property type="match status" value="1"/>
</dbReference>
<keyword evidence="15" id="KW-1185">Reference proteome</keyword>
<keyword evidence="2 10" id="KW-0479">Metal-binding</keyword>
<dbReference type="InterPro" id="IPR001506">
    <property type="entry name" value="Peptidase_M12A"/>
</dbReference>
<dbReference type="PROSITE" id="PS50060">
    <property type="entry name" value="MAM_2"/>
    <property type="match status" value="1"/>
</dbReference>
<keyword evidence="5 10" id="KW-0862">Zinc</keyword>
<gene>
    <name evidence="14" type="ORF">JOB18_048255</name>
</gene>
<comment type="cofactor">
    <cofactor evidence="10">
        <name>Zn(2+)</name>
        <dbReference type="ChEBI" id="CHEBI:29105"/>
    </cofactor>
    <text evidence="10">Binds 1 zinc ion per subunit.</text>
</comment>
<feature type="active site" evidence="10">
    <location>
        <position position="154"/>
    </location>
</feature>
<dbReference type="AlphaFoldDB" id="A0AAV6PCH8"/>
<protein>
    <submittedName>
        <fullName evidence="14">Meprin A subunit beta-like</fullName>
    </submittedName>
</protein>
<evidence type="ECO:0000256" key="7">
    <source>
        <dbReference type="ARBA" id="ARBA00023145"/>
    </source>
</evidence>
<evidence type="ECO:0000256" key="1">
    <source>
        <dbReference type="ARBA" id="ARBA00022670"/>
    </source>
</evidence>
<keyword evidence="9" id="KW-0325">Glycoprotein</keyword>
<dbReference type="PANTHER" id="PTHR10127">
    <property type="entry name" value="DISCOIDIN, CUB, EGF, LAMININ , AND ZINC METALLOPROTEASE DOMAIN CONTAINING"/>
    <property type="match status" value="1"/>
</dbReference>
<feature type="non-terminal residue" evidence="14">
    <location>
        <position position="1"/>
    </location>
</feature>
<organism evidence="14 15">
    <name type="scientific">Solea senegalensis</name>
    <name type="common">Senegalese sole</name>
    <dbReference type="NCBI Taxonomy" id="28829"/>
    <lineage>
        <taxon>Eukaryota</taxon>
        <taxon>Metazoa</taxon>
        <taxon>Chordata</taxon>
        <taxon>Craniata</taxon>
        <taxon>Vertebrata</taxon>
        <taxon>Euteleostomi</taxon>
        <taxon>Actinopterygii</taxon>
        <taxon>Neopterygii</taxon>
        <taxon>Teleostei</taxon>
        <taxon>Neoteleostei</taxon>
        <taxon>Acanthomorphata</taxon>
        <taxon>Carangaria</taxon>
        <taxon>Pleuronectiformes</taxon>
        <taxon>Pleuronectoidei</taxon>
        <taxon>Soleidae</taxon>
        <taxon>Solea</taxon>
    </lineage>
</organism>
<sequence>NRTVPVTDGWTTRMKGFIFLVMNLAVSSTFSLKNTPTFQKWTTDDILEINHGKDDIMVSKFLRSSVSDVNRLWTSPIAYVLDESLEINAKAVILNAFEQFRLKSCIDFKLRDSEEDYIIVKKLGGCFSYVGKVSGEQVLSIGRFCDEISTVEHEFLHALGFDHEHNRFDRDNFVTIDFDNILTGLDYNFDKVNGEDYTDMGVPYDYWSVMHYGKFAFSNGNGTTINSKDPNFEDVIGQRRDMSPSDTLELNRRYKCNLSLAFKMYCGFSKRNMCQMKHCSNSDVEWELVTRAEGGPYSDHTNLPTGLGHRGGRDDGYFMHASTVSGRMGDSALLETQRMTTTRKCNVKCLQFYYYHSGHESDDLNIWIREFQSKRDSEGSRRLMGQITGLQTFHWRLHYVTLTATKDFQVEFEIVKGAGISSGGFSIDDINLSETECPHGVMQLNDVVKTFNTTTAQFIFGPKQYTQVGYAYRIVVAGYDEFVGMGIQLVSGKYDDQLEWPCPYRQVVLQIVDQTPDLQLHMSKELTFTTDPNVNTSAAIVWYDDPRKTGDIITTEKNETFYAGPVNGFFMLSFENLISRDFIKGGNAMFAYRFQDITPLVNGSKLPCNPWTPMKITYPPRGVDYGSCSSRILPTKQPTTDDSIFSFSPTVVASPVLTILLALMLMMR</sequence>
<dbReference type="GO" id="GO:0008270">
    <property type="term" value="F:zinc ion binding"/>
    <property type="evidence" value="ECO:0007669"/>
    <property type="project" value="UniProtKB-UniRule"/>
</dbReference>
<evidence type="ECO:0000256" key="9">
    <source>
        <dbReference type="ARBA" id="ARBA00023180"/>
    </source>
</evidence>
<evidence type="ECO:0000256" key="8">
    <source>
        <dbReference type="ARBA" id="ARBA00023157"/>
    </source>
</evidence>
<dbReference type="InterPro" id="IPR006026">
    <property type="entry name" value="Peptidase_Metallo"/>
</dbReference>
<evidence type="ECO:0000256" key="4">
    <source>
        <dbReference type="ARBA" id="ARBA00022801"/>
    </source>
</evidence>
<feature type="binding site" evidence="10">
    <location>
        <position position="163"/>
    </location>
    <ligand>
        <name>Zn(2+)</name>
        <dbReference type="ChEBI" id="CHEBI:29105"/>
        <note>catalytic</note>
    </ligand>
</feature>
<dbReference type="CDD" id="cd06263">
    <property type="entry name" value="MAM"/>
    <property type="match status" value="1"/>
</dbReference>
<keyword evidence="8" id="KW-1015">Disulfide bond</keyword>
<keyword evidence="11" id="KW-0472">Membrane</keyword>
<comment type="caution">
    <text evidence="14">The sequence shown here is derived from an EMBL/GenBank/DDBJ whole genome shotgun (WGS) entry which is preliminary data.</text>
</comment>
<dbReference type="InterPro" id="IPR000998">
    <property type="entry name" value="MAM_dom"/>
</dbReference>
<feature type="domain" description="MAM" evidence="12">
    <location>
        <begin position="264"/>
        <end position="439"/>
    </location>
</feature>
<accession>A0AAV6PCH8</accession>
<dbReference type="FunFam" id="3.40.390.10:FF:000015">
    <property type="entry name" value="Meprin A subunit"/>
    <property type="match status" value="1"/>
</dbReference>
<keyword evidence="11" id="KW-0812">Transmembrane</keyword>
<dbReference type="PANTHER" id="PTHR10127:SF903">
    <property type="entry name" value="MEPRIN A SUBUNIT"/>
    <property type="match status" value="1"/>
</dbReference>
<keyword evidence="11" id="KW-1133">Transmembrane helix</keyword>
<keyword evidence="1 10" id="KW-0645">Protease</keyword>
<evidence type="ECO:0000259" key="12">
    <source>
        <dbReference type="PROSITE" id="PS50060"/>
    </source>
</evidence>
<dbReference type="Pfam" id="PF01400">
    <property type="entry name" value="Astacin"/>
    <property type="match status" value="1"/>
</dbReference>
<keyword evidence="4 10" id="KW-0378">Hydrolase</keyword>
<evidence type="ECO:0000313" key="15">
    <source>
        <dbReference type="Proteomes" id="UP000693946"/>
    </source>
</evidence>
<dbReference type="EMBL" id="JAGKHQ010001393">
    <property type="protein sequence ID" value="KAG7457249.1"/>
    <property type="molecule type" value="Genomic_DNA"/>
</dbReference>
<proteinExistence type="predicted"/>
<dbReference type="GO" id="GO:0004222">
    <property type="term" value="F:metalloendopeptidase activity"/>
    <property type="evidence" value="ECO:0007669"/>
    <property type="project" value="UniProtKB-UniRule"/>
</dbReference>
<evidence type="ECO:0000256" key="5">
    <source>
        <dbReference type="ARBA" id="ARBA00022833"/>
    </source>
</evidence>
<evidence type="ECO:0000256" key="10">
    <source>
        <dbReference type="PROSITE-ProRule" id="PRU01211"/>
    </source>
</evidence>
<evidence type="ECO:0000313" key="14">
    <source>
        <dbReference type="EMBL" id="KAG7457249.1"/>
    </source>
</evidence>
<keyword evidence="3" id="KW-0732">Signal</keyword>